<gene>
    <name evidence="1" type="ORF">A605_07420</name>
</gene>
<dbReference type="STRING" id="1121362.A605_07420"/>
<dbReference type="KEGG" id="chn:A605_07420"/>
<dbReference type="EMBL" id="CP003697">
    <property type="protein sequence ID" value="AGF72486.1"/>
    <property type="molecule type" value="Genomic_DNA"/>
</dbReference>
<protein>
    <recommendedName>
        <fullName evidence="3">YtpA</fullName>
    </recommendedName>
</protein>
<evidence type="ECO:0000313" key="2">
    <source>
        <dbReference type="Proteomes" id="UP000011723"/>
    </source>
</evidence>
<sequence length="126" mass="14011">MTIRSEFQPAVDEFISDLEDFATGSYLKPEEKEFWDQPFDPAVLPELKRLLEKLLDDLDLLPDDPSAETLAAVVRNRVDELAEFNARHHDAVIEPEEKDILAGIIHDAAAATGAEDAALAELPELD</sequence>
<name>M1P790_9CORY</name>
<evidence type="ECO:0000313" key="1">
    <source>
        <dbReference type="EMBL" id="AGF72486.1"/>
    </source>
</evidence>
<dbReference type="AlphaFoldDB" id="M1P790"/>
<keyword evidence="2" id="KW-1185">Reference proteome</keyword>
<dbReference type="HOGENOM" id="CLU_124872_0_0_11"/>
<dbReference type="eggNOG" id="ENOG5031R21">
    <property type="taxonomic scope" value="Bacteria"/>
</dbReference>
<dbReference type="Proteomes" id="UP000011723">
    <property type="component" value="Chromosome"/>
</dbReference>
<evidence type="ECO:0008006" key="3">
    <source>
        <dbReference type="Google" id="ProtNLM"/>
    </source>
</evidence>
<proteinExistence type="predicted"/>
<dbReference type="RefSeq" id="WP_015400905.1">
    <property type="nucleotide sequence ID" value="NC_020302.1"/>
</dbReference>
<accession>M1P790</accession>
<dbReference type="OrthoDB" id="4420002at2"/>
<organism evidence="1 2">
    <name type="scientific">Corynebacterium halotolerans YIM 70093 = DSM 44683</name>
    <dbReference type="NCBI Taxonomy" id="1121362"/>
    <lineage>
        <taxon>Bacteria</taxon>
        <taxon>Bacillati</taxon>
        <taxon>Actinomycetota</taxon>
        <taxon>Actinomycetes</taxon>
        <taxon>Mycobacteriales</taxon>
        <taxon>Corynebacteriaceae</taxon>
        <taxon>Corynebacterium</taxon>
    </lineage>
</organism>
<dbReference type="PATRIC" id="fig|1121362.3.peg.1496"/>
<reference evidence="1 2" key="1">
    <citation type="journal article" date="2012" name="Stand. Genomic Sci.">
        <title>Genome sequence of the halotolerant bacterium Corynebacterium halotolerans type strain YIM 70093(T) (= DSM 44683(T)).</title>
        <authorList>
            <person name="Ruckert C."/>
            <person name="Albersmeier A."/>
            <person name="Al-Dilaimi A."/>
            <person name="Niehaus K."/>
            <person name="Szczepanowski R."/>
            <person name="Kalinowski J."/>
        </authorList>
    </citation>
    <scope>NUCLEOTIDE SEQUENCE [LARGE SCALE GENOMIC DNA]</scope>
    <source>
        <strain evidence="1">YIM 70093</strain>
    </source>
</reference>